<dbReference type="AlphaFoldDB" id="A0A5M9JKR0"/>
<proteinExistence type="predicted"/>
<sequence>MAPKASGHRGDLHRDRTRSRTIKNQYTSSHQPNDSPLENSCSARRNNQAKTPTTHNDSRPLNPQNLREHTANEAQLPQDPYYARTIRQDEARNLQDSFDSLGVDIPPGLYQNKTSGISQSQTYPFMPTQQNYTPDQAYSTQYLAPETTISYTEQATDDDYTWAETRDEYESNGQGVVDPNVNLNGVGGQFSVYPCQTSRYSYSANPHVTRRHAYYWEVGCKKLRLKCLGGGGKSWTWVTGANRLVVCGTRGNEYLV</sequence>
<keyword evidence="3" id="KW-1185">Reference proteome</keyword>
<evidence type="ECO:0000313" key="2">
    <source>
        <dbReference type="EMBL" id="KAA8570064.1"/>
    </source>
</evidence>
<name>A0A5M9JKR0_MONFR</name>
<organism evidence="2 3">
    <name type="scientific">Monilinia fructicola</name>
    <name type="common">Brown rot fungus</name>
    <name type="synonym">Ciboria fructicola</name>
    <dbReference type="NCBI Taxonomy" id="38448"/>
    <lineage>
        <taxon>Eukaryota</taxon>
        <taxon>Fungi</taxon>
        <taxon>Dikarya</taxon>
        <taxon>Ascomycota</taxon>
        <taxon>Pezizomycotina</taxon>
        <taxon>Leotiomycetes</taxon>
        <taxon>Helotiales</taxon>
        <taxon>Sclerotiniaceae</taxon>
        <taxon>Monilinia</taxon>
    </lineage>
</organism>
<dbReference type="EMBL" id="VICG01000007">
    <property type="protein sequence ID" value="KAA8570064.1"/>
    <property type="molecule type" value="Genomic_DNA"/>
</dbReference>
<gene>
    <name evidence="2" type="ORF">EYC84_002398</name>
</gene>
<comment type="caution">
    <text evidence="2">The sequence shown here is derived from an EMBL/GenBank/DDBJ whole genome shotgun (WGS) entry which is preliminary data.</text>
</comment>
<dbReference type="VEuPathDB" id="FungiDB:MFRU_005g02140"/>
<evidence type="ECO:0000256" key="1">
    <source>
        <dbReference type="SAM" id="MobiDB-lite"/>
    </source>
</evidence>
<protein>
    <submittedName>
        <fullName evidence="2">Uncharacterized protein</fullName>
    </submittedName>
</protein>
<feature type="region of interest" description="Disordered" evidence="1">
    <location>
        <begin position="1"/>
        <end position="65"/>
    </location>
</feature>
<reference evidence="2 3" key="1">
    <citation type="submission" date="2019-06" db="EMBL/GenBank/DDBJ databases">
        <title>Genome Sequence of the Brown Rot Fungal Pathogen Monilinia fructicola.</title>
        <authorList>
            <person name="De Miccolis Angelini R.M."/>
            <person name="Landi L."/>
            <person name="Abate D."/>
            <person name="Pollastro S."/>
            <person name="Romanazzi G."/>
            <person name="Faretra F."/>
        </authorList>
    </citation>
    <scope>NUCLEOTIDE SEQUENCE [LARGE SCALE GENOMIC DNA]</scope>
    <source>
        <strain evidence="2 3">Mfrc123</strain>
    </source>
</reference>
<evidence type="ECO:0000313" key="3">
    <source>
        <dbReference type="Proteomes" id="UP000322873"/>
    </source>
</evidence>
<accession>A0A5M9JKR0</accession>
<dbReference type="Proteomes" id="UP000322873">
    <property type="component" value="Unassembled WGS sequence"/>
</dbReference>
<feature type="compositionally biased region" description="Polar residues" evidence="1">
    <location>
        <begin position="22"/>
        <end position="65"/>
    </location>
</feature>